<dbReference type="Gene3D" id="3.40.50.720">
    <property type="entry name" value="NAD(P)-binding Rossmann-like Domain"/>
    <property type="match status" value="1"/>
</dbReference>
<gene>
    <name evidence="2" type="ORF">HF577_31825</name>
</gene>
<dbReference type="InterPro" id="IPR003781">
    <property type="entry name" value="CoA-bd"/>
</dbReference>
<evidence type="ECO:0000259" key="1">
    <source>
        <dbReference type="SMART" id="SM00881"/>
    </source>
</evidence>
<dbReference type="SMART" id="SM00881">
    <property type="entry name" value="CoA_binding"/>
    <property type="match status" value="1"/>
</dbReference>
<reference evidence="2 3" key="1">
    <citation type="submission" date="2020-04" db="EMBL/GenBank/DDBJ databases">
        <authorList>
            <person name="Klaysubun C."/>
            <person name="Duangmal K."/>
            <person name="Lipun K."/>
        </authorList>
    </citation>
    <scope>NUCLEOTIDE SEQUENCE [LARGE SCALE GENOMIC DNA]</scope>
    <source>
        <strain evidence="2 3">JCM 11839</strain>
    </source>
</reference>
<accession>A0ABX1RQ56</accession>
<dbReference type="SUPFAM" id="SSF51735">
    <property type="entry name" value="NAD(P)-binding Rossmann-fold domains"/>
    <property type="match status" value="1"/>
</dbReference>
<evidence type="ECO:0000313" key="3">
    <source>
        <dbReference type="Proteomes" id="UP001296706"/>
    </source>
</evidence>
<dbReference type="SUPFAM" id="SSF52210">
    <property type="entry name" value="Succinyl-CoA synthetase domains"/>
    <property type="match status" value="1"/>
</dbReference>
<dbReference type="PANTHER" id="PTHR42793">
    <property type="entry name" value="COA BINDING DOMAIN CONTAINING PROTEIN"/>
    <property type="match status" value="1"/>
</dbReference>
<dbReference type="PANTHER" id="PTHR42793:SF1">
    <property type="entry name" value="PEPTIDYL-LYSINE N-ACETYLTRANSFERASE PATZ"/>
    <property type="match status" value="1"/>
</dbReference>
<dbReference type="EMBL" id="JAAXKY010000162">
    <property type="protein sequence ID" value="NMH81664.1"/>
    <property type="molecule type" value="Genomic_DNA"/>
</dbReference>
<dbReference type="Pfam" id="PF13607">
    <property type="entry name" value="Succ_CoA_lig"/>
    <property type="match status" value="1"/>
</dbReference>
<keyword evidence="3" id="KW-1185">Reference proteome</keyword>
<name>A0ABX1RQ56_9PSEU</name>
<dbReference type="InterPro" id="IPR032875">
    <property type="entry name" value="Succ_CoA_lig_flav_dom"/>
</dbReference>
<feature type="non-terminal residue" evidence="2">
    <location>
        <position position="271"/>
    </location>
</feature>
<evidence type="ECO:0000313" key="2">
    <source>
        <dbReference type="EMBL" id="NMH81664.1"/>
    </source>
</evidence>
<organism evidence="2 3">
    <name type="scientific">Pseudonocardia xinjiangensis</name>
    <dbReference type="NCBI Taxonomy" id="75289"/>
    <lineage>
        <taxon>Bacteria</taxon>
        <taxon>Bacillati</taxon>
        <taxon>Actinomycetota</taxon>
        <taxon>Actinomycetes</taxon>
        <taxon>Pseudonocardiales</taxon>
        <taxon>Pseudonocardiaceae</taxon>
        <taxon>Pseudonocardia</taxon>
    </lineage>
</organism>
<dbReference type="Gene3D" id="3.40.50.261">
    <property type="entry name" value="Succinyl-CoA synthetase domains"/>
    <property type="match status" value="1"/>
</dbReference>
<dbReference type="RefSeq" id="WP_211175149.1">
    <property type="nucleotide sequence ID" value="NZ_JAAXKY010000162.1"/>
</dbReference>
<dbReference type="InterPro" id="IPR036291">
    <property type="entry name" value="NAD(P)-bd_dom_sf"/>
</dbReference>
<sequence length="271" mass="27968">MTTRAGGPAGPTSPVARGPLDIERLLRPASVAIIGASADEAVISGIPQRVLAQHGYFGAVYPVNPRYTEIDGVTCYPDITTVPGPVDVVLVVVNASRVVDVLEACGQSGVRFAVVISSGFAEQSDGAERQRELAEVCARHPGMRVLGPNAEGLINVVDDVPLGFSPTTDYRRGLVRLHRGDVAVVSQSGGLGFALFNDGLSRGLGFSHVISTGNEIDVDLTDLAEALLADPATRVLLLFVEGVADPARLGALGARAGAAGKTVVVAKVGNL</sequence>
<dbReference type="Proteomes" id="UP001296706">
    <property type="component" value="Unassembled WGS sequence"/>
</dbReference>
<dbReference type="InterPro" id="IPR016102">
    <property type="entry name" value="Succinyl-CoA_synth-like"/>
</dbReference>
<comment type="caution">
    <text evidence="2">The sequence shown here is derived from an EMBL/GenBank/DDBJ whole genome shotgun (WGS) entry which is preliminary data.</text>
</comment>
<proteinExistence type="predicted"/>
<feature type="domain" description="CoA-binding" evidence="1">
    <location>
        <begin position="25"/>
        <end position="120"/>
    </location>
</feature>
<dbReference type="Pfam" id="PF13380">
    <property type="entry name" value="CoA_binding_2"/>
    <property type="match status" value="1"/>
</dbReference>
<protein>
    <submittedName>
        <fullName evidence="2">CoA-binding protein</fullName>
    </submittedName>
</protein>